<name>A0A9L0S7Y5_HORSE</name>
<reference evidence="4" key="2">
    <citation type="submission" date="2025-08" db="UniProtKB">
        <authorList>
            <consortium name="Ensembl"/>
        </authorList>
    </citation>
    <scope>IDENTIFICATION</scope>
    <source>
        <strain evidence="4">Thoroughbred</strain>
    </source>
</reference>
<organism evidence="4 5">
    <name type="scientific">Equus caballus</name>
    <name type="common">Horse</name>
    <dbReference type="NCBI Taxonomy" id="9796"/>
    <lineage>
        <taxon>Eukaryota</taxon>
        <taxon>Metazoa</taxon>
        <taxon>Chordata</taxon>
        <taxon>Craniata</taxon>
        <taxon>Vertebrata</taxon>
        <taxon>Euteleostomi</taxon>
        <taxon>Mammalia</taxon>
        <taxon>Eutheria</taxon>
        <taxon>Laurasiatheria</taxon>
        <taxon>Perissodactyla</taxon>
        <taxon>Equidae</taxon>
        <taxon>Equus</taxon>
    </lineage>
</organism>
<keyword evidence="2" id="KW-0597">Phosphoprotein</keyword>
<feature type="region of interest" description="Disordered" evidence="3">
    <location>
        <begin position="164"/>
        <end position="207"/>
    </location>
</feature>
<proteinExistence type="inferred from homology"/>
<dbReference type="InterPro" id="IPR007998">
    <property type="entry name" value="DUF719"/>
</dbReference>
<feature type="region of interest" description="Disordered" evidence="3">
    <location>
        <begin position="1"/>
        <end position="83"/>
    </location>
</feature>
<feature type="compositionally biased region" description="Basic and acidic residues" evidence="3">
    <location>
        <begin position="64"/>
        <end position="73"/>
    </location>
</feature>
<comment type="similarity">
    <text evidence="1">Belongs to the FAM114 family.</text>
</comment>
<evidence type="ECO:0000313" key="5">
    <source>
        <dbReference type="Proteomes" id="UP000002281"/>
    </source>
</evidence>
<gene>
    <name evidence="4" type="primary">FAM114A1</name>
</gene>
<feature type="compositionally biased region" description="Basic and acidic residues" evidence="3">
    <location>
        <begin position="367"/>
        <end position="390"/>
    </location>
</feature>
<accession>A0A9L0S7Y5</accession>
<dbReference type="Ensembl" id="ENSECAT00000082528.1">
    <property type="protein sequence ID" value="ENSECAP00000070966.1"/>
    <property type="gene ID" value="ENSECAG00000016060.4"/>
</dbReference>
<reference evidence="4 5" key="1">
    <citation type="journal article" date="2009" name="Science">
        <title>Genome sequence, comparative analysis, and population genetics of the domestic horse.</title>
        <authorList>
            <consortium name="Broad Institute Genome Sequencing Platform"/>
            <consortium name="Broad Institute Whole Genome Assembly Team"/>
            <person name="Wade C.M."/>
            <person name="Giulotto E."/>
            <person name="Sigurdsson S."/>
            <person name="Zoli M."/>
            <person name="Gnerre S."/>
            <person name="Imsland F."/>
            <person name="Lear T.L."/>
            <person name="Adelson D.L."/>
            <person name="Bailey E."/>
            <person name="Bellone R.R."/>
            <person name="Bloecker H."/>
            <person name="Distl O."/>
            <person name="Edgar R.C."/>
            <person name="Garber M."/>
            <person name="Leeb T."/>
            <person name="Mauceli E."/>
            <person name="MacLeod J.N."/>
            <person name="Penedo M.C.T."/>
            <person name="Raison J.M."/>
            <person name="Sharpe T."/>
            <person name="Vogel J."/>
            <person name="Andersson L."/>
            <person name="Antczak D.F."/>
            <person name="Biagi T."/>
            <person name="Binns M.M."/>
            <person name="Chowdhary B.P."/>
            <person name="Coleman S.J."/>
            <person name="Della Valle G."/>
            <person name="Fryc S."/>
            <person name="Guerin G."/>
            <person name="Hasegawa T."/>
            <person name="Hill E.W."/>
            <person name="Jurka J."/>
            <person name="Kiialainen A."/>
            <person name="Lindgren G."/>
            <person name="Liu J."/>
            <person name="Magnani E."/>
            <person name="Mickelson J.R."/>
            <person name="Murray J."/>
            <person name="Nergadze S.G."/>
            <person name="Onofrio R."/>
            <person name="Pedroni S."/>
            <person name="Piras M.F."/>
            <person name="Raudsepp T."/>
            <person name="Rocchi M."/>
            <person name="Roeed K.H."/>
            <person name="Ryder O.A."/>
            <person name="Searle S."/>
            <person name="Skow L."/>
            <person name="Swinburne J.E."/>
            <person name="Syvaenen A.C."/>
            <person name="Tozaki T."/>
            <person name="Valberg S.J."/>
            <person name="Vaudin M."/>
            <person name="White J.R."/>
            <person name="Zody M.C."/>
            <person name="Lander E.S."/>
            <person name="Lindblad-Toh K."/>
        </authorList>
    </citation>
    <scope>NUCLEOTIDE SEQUENCE [LARGE SCALE GENOMIC DNA]</scope>
    <source>
        <strain evidence="4 5">Thoroughbred</strain>
    </source>
</reference>
<evidence type="ECO:0000256" key="1">
    <source>
        <dbReference type="ARBA" id="ARBA00006903"/>
    </source>
</evidence>
<evidence type="ECO:0000256" key="2">
    <source>
        <dbReference type="ARBA" id="ARBA00022553"/>
    </source>
</evidence>
<dbReference type="GeneTree" id="ENSGT00390000010054"/>
<feature type="compositionally biased region" description="Gly residues" evidence="3">
    <location>
        <begin position="123"/>
        <end position="132"/>
    </location>
</feature>
<dbReference type="PANTHER" id="PTHR12842:SF4">
    <property type="entry name" value="PROTEIN NOXP20"/>
    <property type="match status" value="1"/>
</dbReference>
<dbReference type="PANTHER" id="PTHR12842">
    <property type="entry name" value="FI01459P"/>
    <property type="match status" value="1"/>
</dbReference>
<reference evidence="4" key="3">
    <citation type="submission" date="2025-09" db="UniProtKB">
        <authorList>
            <consortium name="Ensembl"/>
        </authorList>
    </citation>
    <scope>IDENTIFICATION</scope>
    <source>
        <strain evidence="4">Thoroughbred</strain>
    </source>
</reference>
<evidence type="ECO:0000256" key="3">
    <source>
        <dbReference type="SAM" id="MobiDB-lite"/>
    </source>
</evidence>
<feature type="compositionally biased region" description="Polar residues" evidence="3">
    <location>
        <begin position="164"/>
        <end position="186"/>
    </location>
</feature>
<dbReference type="Pfam" id="PF05334">
    <property type="entry name" value="DUF719"/>
    <property type="match status" value="1"/>
</dbReference>
<dbReference type="AlphaFoldDB" id="A0A9L0S7Y5"/>
<feature type="region of interest" description="Disordered" evidence="3">
    <location>
        <begin position="355"/>
        <end position="390"/>
    </location>
</feature>
<feature type="region of interest" description="Disordered" evidence="3">
    <location>
        <begin position="102"/>
        <end position="133"/>
    </location>
</feature>
<sequence>MSDDVGDTLATGEKAEITEMPSSGSLPKDAEVHCDSATISNEPTPADPRGDEHENAAIQGAETADIRHPEQPKDISAMEPPVNGEVTEDTLTECIDSVSLEAEPGSEIPLKEQSNPAVDSPPHGGGWAGWGSWGKSLLSSASATVGHGLTAVKEKAGATLRIHSVNSSSSEGAQTDTENGVPQTDAATDESPAESPPASPSSGSRGVLSAITSVVQNTMLREAKEKEKQRLAQQLTAERTAHYGMLFDEYQGLSHLEALEILSNESESKVQSFLSSLDGEKLELLKNDLISIKDIFAAKELENEENQEEQGLEEKGEEFASMLTELLFELHVAATPDKLNKAMKKAHDCMDEDQTVVSVDVAEESEEKTKKEEGEEKPENPKEDGKEGRRTKTVEEVYMLSIESLAEVTARCIEQLHKVAELILHGQEEEKSAQYQAKVLIKLTTAMCKEVASLSKKFTNSLTTVGSNKKAEVLNPMINSVLLEGCNSMTYVQDAFQLLLPVLQVSHIQTSCSKAQP</sequence>
<protein>
    <submittedName>
        <fullName evidence="4">Family with sequence similarity 114 member A1</fullName>
    </submittedName>
</protein>
<keyword evidence="5" id="KW-1185">Reference proteome</keyword>
<dbReference type="Proteomes" id="UP000002281">
    <property type="component" value="Chromosome 3"/>
</dbReference>
<evidence type="ECO:0000313" key="4">
    <source>
        <dbReference type="Ensembl" id="ENSECAP00000070966.1"/>
    </source>
</evidence>